<dbReference type="NCBIfam" id="TIGR03177">
    <property type="entry name" value="pilus_cpaB"/>
    <property type="match status" value="1"/>
</dbReference>
<name>A0A157SWN7_9BORD</name>
<reference evidence="3 4" key="1">
    <citation type="submission" date="2016-04" db="EMBL/GenBank/DDBJ databases">
        <authorList>
            <consortium name="Pathogen Informatics"/>
        </authorList>
    </citation>
    <scope>NUCLEOTIDE SEQUENCE [LARGE SCALE GENOMIC DNA]</scope>
    <source>
        <strain evidence="3 4">H050680373</strain>
    </source>
</reference>
<keyword evidence="4" id="KW-1185">Reference proteome</keyword>
<dbReference type="STRING" id="288768.SAMEA3906486_05422"/>
<proteinExistence type="predicted"/>
<evidence type="ECO:0000256" key="1">
    <source>
        <dbReference type="SAM" id="MobiDB-lite"/>
    </source>
</evidence>
<dbReference type="OrthoDB" id="2037472at2"/>
<sequence>MKTRSLILLASAVTLAAGAALVGRSLMRPPPPVTIVKEVPAQAAPKPPVRYVLSAGDAMAAGRFVESDTLKTLTWREVPADAVRADDFSAANDQERRQVEREIYGSALRQPLQGGQSLTRGTLVYPGEPGFLGAVLTPGMRAVSIPTSAVDSNSGLLNSGDRVDVILSVQRTEIQKPTDMIPNSEYMLLASQTIVRNVRVLAMNNNPTAVTRLADPEQPATDKNTARRGQADSKNNPHPIPQPNTLFYESVTLEVSPADAERLALAREVGTLQVALLSHRDETASKVASREATHLREATSVFNGATPPMVKTFQGDKQAVQVYAPNGK</sequence>
<feature type="domain" description="Flp pilus assembly protein RcpC/CpaB" evidence="2">
    <location>
        <begin position="131"/>
        <end position="276"/>
    </location>
</feature>
<dbReference type="InterPro" id="IPR017592">
    <property type="entry name" value="Pilus_assmbl_Flp-typ_CpaB"/>
</dbReference>
<protein>
    <submittedName>
        <fullName evidence="3">Flp pilus assembly protein CpaB</fullName>
    </submittedName>
</protein>
<dbReference type="EMBL" id="FKIF01000010">
    <property type="protein sequence ID" value="SAI74705.1"/>
    <property type="molecule type" value="Genomic_DNA"/>
</dbReference>
<dbReference type="AlphaFoldDB" id="A0A157SWN7"/>
<accession>A0A157SWN7</accession>
<organism evidence="3 4">
    <name type="scientific">Bordetella ansorpii</name>
    <dbReference type="NCBI Taxonomy" id="288768"/>
    <lineage>
        <taxon>Bacteria</taxon>
        <taxon>Pseudomonadati</taxon>
        <taxon>Pseudomonadota</taxon>
        <taxon>Betaproteobacteria</taxon>
        <taxon>Burkholderiales</taxon>
        <taxon>Alcaligenaceae</taxon>
        <taxon>Bordetella</taxon>
    </lineage>
</organism>
<gene>
    <name evidence="3" type="ORF">SAMEA3906486_05422</name>
</gene>
<dbReference type="Pfam" id="PF16976">
    <property type="entry name" value="RcpC"/>
    <property type="match status" value="1"/>
</dbReference>
<dbReference type="Proteomes" id="UP000076848">
    <property type="component" value="Unassembled WGS sequence"/>
</dbReference>
<dbReference type="InterPro" id="IPR031571">
    <property type="entry name" value="RcpC_dom"/>
</dbReference>
<evidence type="ECO:0000313" key="3">
    <source>
        <dbReference type="EMBL" id="SAI74705.1"/>
    </source>
</evidence>
<evidence type="ECO:0000259" key="2">
    <source>
        <dbReference type="Pfam" id="PF16976"/>
    </source>
</evidence>
<evidence type="ECO:0000313" key="4">
    <source>
        <dbReference type="Proteomes" id="UP000076848"/>
    </source>
</evidence>
<feature type="region of interest" description="Disordered" evidence="1">
    <location>
        <begin position="209"/>
        <end position="243"/>
    </location>
</feature>